<proteinExistence type="predicted"/>
<evidence type="ECO:0000313" key="3">
    <source>
        <dbReference type="Proteomes" id="UP000614811"/>
    </source>
</evidence>
<keyword evidence="3" id="KW-1185">Reference proteome</keyword>
<keyword evidence="1" id="KW-1133">Transmembrane helix</keyword>
<feature type="transmembrane region" description="Helical" evidence="1">
    <location>
        <begin position="73"/>
        <end position="96"/>
    </location>
</feature>
<reference evidence="2" key="1">
    <citation type="journal article" date="2014" name="Int. J. Syst. Evol. Microbiol.">
        <title>Complete genome sequence of Corynebacterium casei LMG S-19264T (=DSM 44701T), isolated from a smear-ripened cheese.</title>
        <authorList>
            <consortium name="US DOE Joint Genome Institute (JGI-PGF)"/>
            <person name="Walter F."/>
            <person name="Albersmeier A."/>
            <person name="Kalinowski J."/>
            <person name="Ruckert C."/>
        </authorList>
    </citation>
    <scope>NUCLEOTIDE SEQUENCE</scope>
    <source>
        <strain evidence="2">KCTC 12711</strain>
    </source>
</reference>
<comment type="caution">
    <text evidence="2">The sequence shown here is derived from an EMBL/GenBank/DDBJ whole genome shotgun (WGS) entry which is preliminary data.</text>
</comment>
<name>A0A918S2P6_9GAMM</name>
<dbReference type="Proteomes" id="UP000614811">
    <property type="component" value="Unassembled WGS sequence"/>
</dbReference>
<feature type="transmembrane region" description="Helical" evidence="1">
    <location>
        <begin position="30"/>
        <end position="52"/>
    </location>
</feature>
<gene>
    <name evidence="2" type="ORF">GCM10008090_32520</name>
</gene>
<protein>
    <submittedName>
        <fullName evidence="2">Uncharacterized protein</fullName>
    </submittedName>
</protein>
<organism evidence="2 3">
    <name type="scientific">Arenicella chitinivorans</name>
    <dbReference type="NCBI Taxonomy" id="1329800"/>
    <lineage>
        <taxon>Bacteria</taxon>
        <taxon>Pseudomonadati</taxon>
        <taxon>Pseudomonadota</taxon>
        <taxon>Gammaproteobacteria</taxon>
        <taxon>Arenicellales</taxon>
        <taxon>Arenicellaceae</taxon>
        <taxon>Arenicella</taxon>
    </lineage>
</organism>
<feature type="transmembrane region" description="Helical" evidence="1">
    <location>
        <begin position="7"/>
        <end position="24"/>
    </location>
</feature>
<evidence type="ECO:0000256" key="1">
    <source>
        <dbReference type="SAM" id="Phobius"/>
    </source>
</evidence>
<dbReference type="EMBL" id="BMXA01000008">
    <property type="protein sequence ID" value="GHA20128.1"/>
    <property type="molecule type" value="Genomic_DNA"/>
</dbReference>
<keyword evidence="1" id="KW-0812">Transmembrane</keyword>
<keyword evidence="1" id="KW-0472">Membrane</keyword>
<sequence length="278" mass="31485">MSAYSAWSWFFQLGLYGILIRAQFNFFAVHYPVITAIAMWIVLALVPLSTLFKSQRKHEFQLSYDQLAQQLKLRSAALAFWLLVSGALAYGCYAISKQLPSIEQAAISIKPDTIQADSLLSVSRNWFTKVSIDGDAVPNSRVLEEDALHEGTTVFRRYIPIRDAHNSQSHVHFVELLRSDSVQRINRAPVEMTGYVLPRAVPVLVRQSFTQDGLVLAKYAFVIGQNPVDGRTLFRIATAILLLVSLFLLLALLQSPFHNRHKLQAQRAHQGREQHVDW</sequence>
<evidence type="ECO:0000313" key="2">
    <source>
        <dbReference type="EMBL" id="GHA20128.1"/>
    </source>
</evidence>
<accession>A0A918S2P6</accession>
<dbReference type="AlphaFoldDB" id="A0A918S2P6"/>
<reference evidence="2" key="2">
    <citation type="submission" date="2020-09" db="EMBL/GenBank/DDBJ databases">
        <authorList>
            <person name="Sun Q."/>
            <person name="Kim S."/>
        </authorList>
    </citation>
    <scope>NUCLEOTIDE SEQUENCE</scope>
    <source>
        <strain evidence="2">KCTC 12711</strain>
    </source>
</reference>
<feature type="transmembrane region" description="Helical" evidence="1">
    <location>
        <begin position="233"/>
        <end position="253"/>
    </location>
</feature>